<protein>
    <submittedName>
        <fullName evidence="5">Methyl-accepting chemotaxis sensory transducer with Pas/Pac sensor</fullName>
    </submittedName>
</protein>
<dbReference type="SMART" id="SM00086">
    <property type="entry name" value="PAC"/>
    <property type="match status" value="2"/>
</dbReference>
<dbReference type="PANTHER" id="PTHR24422">
    <property type="entry name" value="CHEMOTAXIS PROTEIN METHYLTRANSFERASE"/>
    <property type="match status" value="1"/>
</dbReference>
<evidence type="ECO:0000259" key="4">
    <source>
        <dbReference type="PROSITE" id="PS50113"/>
    </source>
</evidence>
<accession>A0A1H6ASW1</accession>
<keyword evidence="6" id="KW-1185">Reference proteome</keyword>
<organism evidence="5 6">
    <name type="scientific">Marinobacterium lutimaris</name>
    <dbReference type="NCBI Taxonomy" id="568106"/>
    <lineage>
        <taxon>Bacteria</taxon>
        <taxon>Pseudomonadati</taxon>
        <taxon>Pseudomonadota</taxon>
        <taxon>Gammaproteobacteria</taxon>
        <taxon>Oceanospirillales</taxon>
        <taxon>Oceanospirillaceae</taxon>
        <taxon>Marinobacterium</taxon>
    </lineage>
</organism>
<dbReference type="GO" id="GO:0004888">
    <property type="term" value="F:transmembrane signaling receptor activity"/>
    <property type="evidence" value="ECO:0007669"/>
    <property type="project" value="InterPro"/>
</dbReference>
<dbReference type="GO" id="GO:0007165">
    <property type="term" value="P:signal transduction"/>
    <property type="evidence" value="ECO:0007669"/>
    <property type="project" value="UniProtKB-KW"/>
</dbReference>
<dbReference type="Pfam" id="PF13426">
    <property type="entry name" value="PAS_9"/>
    <property type="match status" value="1"/>
</dbReference>
<dbReference type="EMBL" id="FNVQ01000002">
    <property type="protein sequence ID" value="SEG51769.1"/>
    <property type="molecule type" value="Genomic_DNA"/>
</dbReference>
<dbReference type="SUPFAM" id="SSF55785">
    <property type="entry name" value="PYP-like sensor domain (PAS domain)"/>
    <property type="match status" value="1"/>
</dbReference>
<dbReference type="GO" id="GO:0006935">
    <property type="term" value="P:chemotaxis"/>
    <property type="evidence" value="ECO:0007669"/>
    <property type="project" value="InterPro"/>
</dbReference>
<dbReference type="CDD" id="cd00130">
    <property type="entry name" value="PAS"/>
    <property type="match status" value="2"/>
</dbReference>
<reference evidence="5 6" key="1">
    <citation type="submission" date="2016-10" db="EMBL/GenBank/DDBJ databases">
        <authorList>
            <person name="de Groot N.N."/>
        </authorList>
    </citation>
    <scope>NUCLEOTIDE SEQUENCE [LARGE SCALE GENOMIC DNA]</scope>
    <source>
        <strain evidence="5 6">DSM 22012</strain>
    </source>
</reference>
<name>A0A1H6ASW1_9GAMM</name>
<dbReference type="SUPFAM" id="SSF58104">
    <property type="entry name" value="Methyl-accepting chemotaxis protein (MCP) signaling domain"/>
    <property type="match status" value="1"/>
</dbReference>
<dbReference type="Gene3D" id="1.10.287.950">
    <property type="entry name" value="Methyl-accepting chemotaxis protein"/>
    <property type="match status" value="1"/>
</dbReference>
<dbReference type="GO" id="GO:0016020">
    <property type="term" value="C:membrane"/>
    <property type="evidence" value="ECO:0007669"/>
    <property type="project" value="InterPro"/>
</dbReference>
<evidence type="ECO:0000256" key="2">
    <source>
        <dbReference type="PROSITE-ProRule" id="PRU00284"/>
    </source>
</evidence>
<dbReference type="NCBIfam" id="TIGR00229">
    <property type="entry name" value="sensory_box"/>
    <property type="match status" value="2"/>
</dbReference>
<feature type="domain" description="Methyl-accepting transducer" evidence="3">
    <location>
        <begin position="243"/>
        <end position="442"/>
    </location>
</feature>
<sequence>MIFSSSRKPSQSQQHLAQLELSCGELTDILNAVKASVAYIAFTPDGQIVDCNELFLNVTRYDRADVLGKHHRIFCDAGYAGTQDYAQFWRDRAAGIPLRGTFKRLNRLGQRIYIEATYIPVKNVEGEVTQVIKLGNDVTELTIKANDRDSVYRAIDRSQAIIEFTPDGTILDANENFLGAMGYTLEQIVGKHHRMFCRDEFYRDHPHFWRELAQGEFRSGKYERLNSDGKSIWLEASYNPVFDEEQKVSKIIKVAADISDRVRRQEENITFAATISEETSQITQIAQQTLSEAVTTSDKVTQRVGSVAGVIEELSSNAGSIHQMAIAIEEIAAQTNLLALNAAIEAARAGDAGRGFSVVADEVRNLAQRSQQTTEQIKKIVSTNANLMGSIVGQIDTVKESLENEIAKIALVSDGMQEIEHAVTRLSEHISGMTDQTGMERV</sequence>
<dbReference type="AlphaFoldDB" id="A0A1H6ASW1"/>
<dbReference type="RefSeq" id="WP_104003304.1">
    <property type="nucleotide sequence ID" value="NZ_FNVQ01000002.1"/>
</dbReference>
<dbReference type="InterPro" id="IPR000700">
    <property type="entry name" value="PAS-assoc_C"/>
</dbReference>
<dbReference type="Proteomes" id="UP000236745">
    <property type="component" value="Unassembled WGS sequence"/>
</dbReference>
<dbReference type="PROSITE" id="PS50113">
    <property type="entry name" value="PAC"/>
    <property type="match status" value="1"/>
</dbReference>
<dbReference type="OrthoDB" id="9765776at2"/>
<evidence type="ECO:0000259" key="3">
    <source>
        <dbReference type="PROSITE" id="PS50111"/>
    </source>
</evidence>
<dbReference type="InterPro" id="IPR050903">
    <property type="entry name" value="Bact_Chemotaxis_MeTrfase"/>
</dbReference>
<proteinExistence type="predicted"/>
<evidence type="ECO:0000313" key="5">
    <source>
        <dbReference type="EMBL" id="SEG51769.1"/>
    </source>
</evidence>
<dbReference type="PROSITE" id="PS50111">
    <property type="entry name" value="CHEMOTAXIS_TRANSDUC_2"/>
    <property type="match status" value="1"/>
</dbReference>
<dbReference type="InterPro" id="IPR001610">
    <property type="entry name" value="PAC"/>
</dbReference>
<dbReference type="InterPro" id="IPR004090">
    <property type="entry name" value="Chemotax_Me-accpt_rcpt"/>
</dbReference>
<dbReference type="SMART" id="SM00283">
    <property type="entry name" value="MA"/>
    <property type="match status" value="1"/>
</dbReference>
<dbReference type="SMART" id="SM00091">
    <property type="entry name" value="PAS"/>
    <property type="match status" value="2"/>
</dbReference>
<evidence type="ECO:0000313" key="6">
    <source>
        <dbReference type="Proteomes" id="UP000236745"/>
    </source>
</evidence>
<gene>
    <name evidence="5" type="ORF">SAMN05444390_102198</name>
</gene>
<dbReference type="InterPro" id="IPR000014">
    <property type="entry name" value="PAS"/>
</dbReference>
<dbReference type="Gene3D" id="3.30.450.20">
    <property type="entry name" value="PAS domain"/>
    <property type="match status" value="2"/>
</dbReference>
<dbReference type="Pfam" id="PF08448">
    <property type="entry name" value="PAS_4"/>
    <property type="match status" value="1"/>
</dbReference>
<dbReference type="PRINTS" id="PR00260">
    <property type="entry name" value="CHEMTRNSDUCR"/>
</dbReference>
<dbReference type="InterPro" id="IPR035965">
    <property type="entry name" value="PAS-like_dom_sf"/>
</dbReference>
<dbReference type="Pfam" id="PF00015">
    <property type="entry name" value="MCPsignal"/>
    <property type="match status" value="1"/>
</dbReference>
<dbReference type="PANTHER" id="PTHR24422:SF10">
    <property type="entry name" value="CHEMOTAXIS PROTEIN METHYLTRANSFERASE 2"/>
    <property type="match status" value="1"/>
</dbReference>
<feature type="domain" description="PAC" evidence="4">
    <location>
        <begin position="218"/>
        <end position="270"/>
    </location>
</feature>
<dbReference type="InterPro" id="IPR013656">
    <property type="entry name" value="PAS_4"/>
</dbReference>
<evidence type="ECO:0000256" key="1">
    <source>
        <dbReference type="ARBA" id="ARBA00023224"/>
    </source>
</evidence>
<dbReference type="InterPro" id="IPR004089">
    <property type="entry name" value="MCPsignal_dom"/>
</dbReference>
<keyword evidence="1 2" id="KW-0807">Transducer</keyword>